<organism evidence="3 4">
    <name type="scientific">Paralabilibaculum antarcticum</name>
    <dbReference type="NCBI Taxonomy" id="2912572"/>
    <lineage>
        <taxon>Bacteria</taxon>
        <taxon>Pseudomonadati</taxon>
        <taxon>Bacteroidota</taxon>
        <taxon>Bacteroidia</taxon>
        <taxon>Marinilabiliales</taxon>
        <taxon>Marinifilaceae</taxon>
        <taxon>Paralabilibaculum</taxon>
    </lineage>
</organism>
<keyword evidence="2" id="KW-0812">Transmembrane</keyword>
<protein>
    <submittedName>
        <fullName evidence="3">Uncharacterized protein</fullName>
    </submittedName>
</protein>
<reference evidence="3 4" key="1">
    <citation type="submission" date="2022-01" db="EMBL/GenBank/DDBJ databases">
        <title>Labilibaculum sp. nov, a marine bacterium isolated from Antarctica.</title>
        <authorList>
            <person name="Dai W."/>
        </authorList>
    </citation>
    <scope>NUCLEOTIDE SEQUENCE [LARGE SCALE GENOMIC DNA]</scope>
    <source>
        <strain evidence="3 4">DW002</strain>
    </source>
</reference>
<dbReference type="Proteomes" id="UP001528920">
    <property type="component" value="Unassembled WGS sequence"/>
</dbReference>
<comment type="caution">
    <text evidence="3">The sequence shown here is derived from an EMBL/GenBank/DDBJ whole genome shotgun (WGS) entry which is preliminary data.</text>
</comment>
<keyword evidence="2" id="KW-0472">Membrane</keyword>
<dbReference type="EMBL" id="JAKJSC010000001">
    <property type="protein sequence ID" value="MDE5416646.1"/>
    <property type="molecule type" value="Genomic_DNA"/>
</dbReference>
<evidence type="ECO:0000313" key="3">
    <source>
        <dbReference type="EMBL" id="MDE5416646.1"/>
    </source>
</evidence>
<keyword evidence="2" id="KW-1133">Transmembrane helix</keyword>
<feature type="compositionally biased region" description="Basic residues" evidence="1">
    <location>
        <begin position="27"/>
        <end position="40"/>
    </location>
</feature>
<evidence type="ECO:0000256" key="2">
    <source>
        <dbReference type="SAM" id="Phobius"/>
    </source>
</evidence>
<feature type="transmembrane region" description="Helical" evidence="2">
    <location>
        <begin position="6"/>
        <end position="22"/>
    </location>
</feature>
<name>A0ABT5VMI6_9BACT</name>
<feature type="transmembrane region" description="Helical" evidence="2">
    <location>
        <begin position="61"/>
        <end position="81"/>
    </location>
</feature>
<keyword evidence="4" id="KW-1185">Reference proteome</keyword>
<accession>A0ABT5VMI6</accession>
<evidence type="ECO:0000256" key="1">
    <source>
        <dbReference type="SAM" id="MobiDB-lite"/>
    </source>
</evidence>
<gene>
    <name evidence="3" type="ORF">L3049_01410</name>
</gene>
<feature type="transmembrane region" description="Helical" evidence="2">
    <location>
        <begin position="96"/>
        <end position="115"/>
    </location>
</feature>
<evidence type="ECO:0000313" key="4">
    <source>
        <dbReference type="Proteomes" id="UP001528920"/>
    </source>
</evidence>
<feature type="region of interest" description="Disordered" evidence="1">
    <location>
        <begin position="27"/>
        <end position="54"/>
    </location>
</feature>
<dbReference type="RefSeq" id="WP_275107986.1">
    <property type="nucleotide sequence ID" value="NZ_JAKJSC010000001.1"/>
</dbReference>
<sequence length="126" mass="14586">MNTQIYILIGISLFAFLIGHKLKQHYKKSKTKGNNKKKPKGKEQSGLQLSTSKRKEKVKTVFLYIQLFIVFGLLIFMIPALSRDILSNQTGYDEKLILRILIVVFAAYILFMGFLKLMKSRKNNDQ</sequence>
<proteinExistence type="predicted"/>